<evidence type="ECO:0000256" key="1">
    <source>
        <dbReference type="SAM" id="MobiDB-lite"/>
    </source>
</evidence>
<evidence type="ECO:0000259" key="2">
    <source>
        <dbReference type="Pfam" id="PF01609"/>
    </source>
</evidence>
<dbReference type="AlphaFoldDB" id="A0A2Z3GVK9"/>
<dbReference type="KEGG" id="gog:C1280_16600"/>
<protein>
    <recommendedName>
        <fullName evidence="2">Transposase IS4-like domain-containing protein</fullName>
    </recommendedName>
</protein>
<feature type="region of interest" description="Disordered" evidence="1">
    <location>
        <begin position="419"/>
        <end position="460"/>
    </location>
</feature>
<proteinExistence type="predicted"/>
<dbReference type="OrthoDB" id="263222at2"/>
<feature type="domain" description="Transposase IS4-like" evidence="2">
    <location>
        <begin position="123"/>
        <end position="341"/>
    </location>
</feature>
<dbReference type="Proteomes" id="UP000245802">
    <property type="component" value="Chromosome"/>
</dbReference>
<evidence type="ECO:0000313" key="4">
    <source>
        <dbReference type="Proteomes" id="UP000245802"/>
    </source>
</evidence>
<dbReference type="Pfam" id="PF01609">
    <property type="entry name" value="DDE_Tnp_1"/>
    <property type="match status" value="1"/>
</dbReference>
<gene>
    <name evidence="3" type="ORF">C1280_16600</name>
</gene>
<dbReference type="GO" id="GO:0004803">
    <property type="term" value="F:transposase activity"/>
    <property type="evidence" value="ECO:0007669"/>
    <property type="project" value="InterPro"/>
</dbReference>
<dbReference type="InterPro" id="IPR002559">
    <property type="entry name" value="Transposase_11"/>
</dbReference>
<dbReference type="InterPro" id="IPR012337">
    <property type="entry name" value="RNaseH-like_sf"/>
</dbReference>
<organism evidence="3 4">
    <name type="scientific">Gemmata obscuriglobus</name>
    <dbReference type="NCBI Taxonomy" id="114"/>
    <lineage>
        <taxon>Bacteria</taxon>
        <taxon>Pseudomonadati</taxon>
        <taxon>Planctomycetota</taxon>
        <taxon>Planctomycetia</taxon>
        <taxon>Gemmatales</taxon>
        <taxon>Gemmataceae</taxon>
        <taxon>Gemmata</taxon>
    </lineage>
</organism>
<keyword evidence="4" id="KW-1185">Reference proteome</keyword>
<dbReference type="GO" id="GO:0003677">
    <property type="term" value="F:DNA binding"/>
    <property type="evidence" value="ECO:0007669"/>
    <property type="project" value="InterPro"/>
</dbReference>
<sequence>MVLHRLPLAEAFYTVWGYLASDAVLADLFDRYRGRCYEDQLTFAELVRVLADALTRYRGHGRGAILDAVQRNQISCQVRAVYGKLARLPLPLAEALLTTLTPRLRPLLPADARPAAVPASLSGLSVVVVDGKKIKRVAKRLLPTRNQPGKLYGGKLLVAYLPAEGVAVGLAADVDGEANDIRSIPALLPTVREVVTGPRRWVADRQFCDLIQPRRFAADGDHFAVRYGHNTGFHPDPTRAPVTGTDDDGRAVRQEWGWLGAEGQGERRLYVRRVTLIRPGDEDVGVITDRLDDRRHPGADLLAVYLTRWQIENVFQQITEVLHLQRLIGCRPPATVFQGALCLVLFNVLQLVRAYITAGRPEPTPVEDVSAEQALADMTRELIGLHEVLTLDEVTAALPVPGGDERVRGRVRELLSTQWSPKWAKVPNQKPRPEKPPPRKSGGHTSIHKLLQPKPPNGRT</sequence>
<name>A0A2Z3GVK9_9BACT</name>
<reference evidence="3 4" key="1">
    <citation type="submission" date="2018-01" db="EMBL/GenBank/DDBJ databases">
        <title>G. obscuriglobus.</title>
        <authorList>
            <person name="Franke J."/>
            <person name="Blomberg W."/>
            <person name="Selmecki A."/>
        </authorList>
    </citation>
    <scope>NUCLEOTIDE SEQUENCE [LARGE SCALE GENOMIC DNA]</scope>
    <source>
        <strain evidence="3 4">DSM 5831</strain>
    </source>
</reference>
<dbReference type="GO" id="GO:0006313">
    <property type="term" value="P:DNA transposition"/>
    <property type="evidence" value="ECO:0007669"/>
    <property type="project" value="InterPro"/>
</dbReference>
<evidence type="ECO:0000313" key="3">
    <source>
        <dbReference type="EMBL" id="AWM38449.1"/>
    </source>
</evidence>
<dbReference type="EMBL" id="CP025958">
    <property type="protein sequence ID" value="AWM38449.1"/>
    <property type="molecule type" value="Genomic_DNA"/>
</dbReference>
<accession>A0A2Z3GVK9</accession>
<dbReference type="SUPFAM" id="SSF53098">
    <property type="entry name" value="Ribonuclease H-like"/>
    <property type="match status" value="1"/>
</dbReference>